<dbReference type="InterPro" id="IPR051860">
    <property type="entry name" value="Plasmodium_CSP_Invasion"/>
</dbReference>
<feature type="region of interest" description="Disordered" evidence="8">
    <location>
        <begin position="1"/>
        <end position="327"/>
    </location>
</feature>
<protein>
    <recommendedName>
        <fullName evidence="2">Circumsporozoite protein</fullName>
    </recommendedName>
</protein>
<sequence>MSIEDEKDAGNQEAGEKRPSRESKSSKDNGERKSRSNRHRSSSRDSQDDILGGSERKSSGAKPERRKSKDFDALGGSDRRSSHRPSRRQSRDSHDGNLDTSKRSSGHRSRSRDTNDALVNDNELGGSSGAKPERRKSKDSDALGGSDRRSSHRPSRRKSKDSDALDTSKRSSTHRSRSRDSNDSLANNNESSVTRDEKAKARSRRKSSAPAMPGAFVEAAGEDRAVRRKRDSADKGKESLGTKDRDTTDREAKNRARRQPGETMLGTSQESKDRRAKDQARRSVGGAVRPGASSETRGSRQAKTKRDISRRSTGASENEIGVPAANSVGWTGDVEAVEAMAVDEMASTPPSAPQEVREQTLNQSTEEDGNKAIVATARPDNKGRKYKYMLAAFVVFAIIAGVLVWLLVLRESSEPDDVSATSIFSPPTTEDCQTISEGMETAGQMGTTVKYFGVEMDFEVAPDVDLEFLQSELQMRIQRDVLPLVAGCDKESSTSTGSDTFIVENGVLKTISIGDLVPCSSNPQGLCSFVYLQLDVFSKDADVQGAVLLGLIFDVFQEDGLLQDPKLLSPVEDIDFITAYEILPSSNPSSSPTIQDDGGVPVDNGSPSQETCDAIANGTPVLGQDDLVAQEYDILMDVTLDSETEELSPLTMELDEKIQRFLLPSLAGCTIDRRRRLQIESFVVNAFVDSEVSIGGACLPDSETACYRYVIHLDIYVQRTVASADFSSDIVGKFREAPLVERLGMLAPFKNIVIVEIYSDAVFSESPSAEPSNNPTDSPSVNPTTAPVTYPTTEEPTRSPTIAPSFAPSLSPSSNPTLGVTSAPTLIPTLQPVVGPTLEPTPLPTPLPTPAPTIADSASPTADPTTASSLTPTAEPSVLDSAQPSGQPSGQPSLLPSVQPSSRPSKSPSAQPSALATTQCFESNTELSGALGNWFDSPFGRQITETQYGLIGDWCFGAGVTSMKDLFKNRATFNSDISNWDVSSVVNMQSMFQGASSFNQNLSLWDVSSVTNMRLMFEMATSFNGDISTWDVSSVTQMNNMFQVTFKNPSAFNQDLSQWDVSSVTNMHSMFYGARSFNQDLSGWDVSSVTNMAFMFYETPFNQDLPLWNVASVTKMNNMFQWAGSFNGDISTWDVGSVTSMIQMFDEARAFNGDIASWDVSSVTSTDRMFSNAAAFNQDISMWNFASCTNMILMFNQAESFNQDISSWDVSSVTNMRDMFQYASAFNQDLSSWDISSVSDMRRMFQFATSFNQDLCPWGPILQGNVQFEGLFASTNCPLEADPDLTATPRGPFCNLCVPGN</sequence>
<feature type="compositionally biased region" description="Low complexity" evidence="8">
    <location>
        <begin position="881"/>
        <end position="905"/>
    </location>
</feature>
<evidence type="ECO:0000313" key="10">
    <source>
        <dbReference type="EMBL" id="CAJ1961988.1"/>
    </source>
</evidence>
<gene>
    <name evidence="10" type="ORF">CYCCA115_LOCUS19471</name>
</gene>
<keyword evidence="3" id="KW-0748">Sporozoite</keyword>
<keyword evidence="5" id="KW-0677">Repeat</keyword>
<feature type="compositionally biased region" description="Basic and acidic residues" evidence="8">
    <location>
        <begin position="67"/>
        <end position="80"/>
    </location>
</feature>
<dbReference type="Proteomes" id="UP001295423">
    <property type="component" value="Unassembled WGS sequence"/>
</dbReference>
<dbReference type="PANTHER" id="PTHR44826:SF3">
    <property type="entry name" value="SPORE COAT PROTEIN SP85"/>
    <property type="match status" value="1"/>
</dbReference>
<evidence type="ECO:0000256" key="2">
    <source>
        <dbReference type="ARBA" id="ARBA00021911"/>
    </source>
</evidence>
<feature type="compositionally biased region" description="Basic and acidic residues" evidence="8">
    <location>
        <begin position="160"/>
        <end position="169"/>
    </location>
</feature>
<feature type="compositionally biased region" description="Low complexity" evidence="8">
    <location>
        <begin position="804"/>
        <end position="816"/>
    </location>
</feature>
<evidence type="ECO:0000256" key="3">
    <source>
        <dbReference type="ARBA" id="ARBA00022522"/>
    </source>
</evidence>
<name>A0AAD2G4J5_9STRA</name>
<feature type="compositionally biased region" description="Polar residues" evidence="8">
    <location>
        <begin position="856"/>
        <end position="874"/>
    </location>
</feature>
<feature type="transmembrane region" description="Helical" evidence="9">
    <location>
        <begin position="388"/>
        <end position="408"/>
    </location>
</feature>
<feature type="compositionally biased region" description="Pro residues" evidence="8">
    <location>
        <begin position="839"/>
        <end position="851"/>
    </location>
</feature>
<evidence type="ECO:0000313" key="11">
    <source>
        <dbReference type="Proteomes" id="UP001295423"/>
    </source>
</evidence>
<accession>A0AAD2G4J5</accession>
<dbReference type="EMBL" id="CAKOGP040002092">
    <property type="protein sequence ID" value="CAJ1961988.1"/>
    <property type="molecule type" value="Genomic_DNA"/>
</dbReference>
<evidence type="ECO:0000256" key="7">
    <source>
        <dbReference type="ARBA" id="ARBA00045806"/>
    </source>
</evidence>
<evidence type="ECO:0000256" key="5">
    <source>
        <dbReference type="ARBA" id="ARBA00022737"/>
    </source>
</evidence>
<feature type="compositionally biased region" description="Basic and acidic residues" evidence="8">
    <location>
        <begin position="89"/>
        <end position="102"/>
    </location>
</feature>
<feature type="compositionally biased region" description="Basic and acidic residues" evidence="8">
    <location>
        <begin position="221"/>
        <end position="254"/>
    </location>
</feature>
<dbReference type="Pfam" id="PF04886">
    <property type="entry name" value="PT"/>
    <property type="match status" value="1"/>
</dbReference>
<evidence type="ECO:0000256" key="6">
    <source>
        <dbReference type="ARBA" id="ARBA00033726"/>
    </source>
</evidence>
<feature type="compositionally biased region" description="Basic residues" evidence="8">
    <location>
        <begin position="150"/>
        <end position="159"/>
    </location>
</feature>
<feature type="region of interest" description="Disordered" evidence="8">
    <location>
        <begin position="345"/>
        <end position="367"/>
    </location>
</feature>
<dbReference type="Pfam" id="PF03382">
    <property type="entry name" value="DUF285"/>
    <property type="match status" value="2"/>
</dbReference>
<comment type="similarity">
    <text evidence="1">Belongs to the plasmodium circumsporozoite protein family.</text>
</comment>
<reference evidence="10" key="1">
    <citation type="submission" date="2023-08" db="EMBL/GenBank/DDBJ databases">
        <authorList>
            <person name="Audoor S."/>
            <person name="Bilcke G."/>
        </authorList>
    </citation>
    <scope>NUCLEOTIDE SEQUENCE</scope>
</reference>
<organism evidence="10 11">
    <name type="scientific">Cylindrotheca closterium</name>
    <dbReference type="NCBI Taxonomy" id="2856"/>
    <lineage>
        <taxon>Eukaryota</taxon>
        <taxon>Sar</taxon>
        <taxon>Stramenopiles</taxon>
        <taxon>Ochrophyta</taxon>
        <taxon>Bacillariophyta</taxon>
        <taxon>Bacillariophyceae</taxon>
        <taxon>Bacillariophycidae</taxon>
        <taxon>Bacillariales</taxon>
        <taxon>Bacillariaceae</taxon>
        <taxon>Cylindrotheca</taxon>
    </lineage>
</organism>
<feature type="compositionally biased region" description="Basic and acidic residues" evidence="8">
    <location>
        <begin position="270"/>
        <end position="281"/>
    </location>
</feature>
<proteinExistence type="inferred from homology"/>
<evidence type="ECO:0000256" key="4">
    <source>
        <dbReference type="ARBA" id="ARBA00022729"/>
    </source>
</evidence>
<keyword evidence="4" id="KW-0732">Signal</keyword>
<feature type="compositionally biased region" description="Basic and acidic residues" evidence="8">
    <location>
        <begin position="8"/>
        <end position="34"/>
    </location>
</feature>
<dbReference type="PANTHER" id="PTHR44826">
    <property type="entry name" value="SPORE COAT PROTEIN SP85"/>
    <property type="match status" value="1"/>
</dbReference>
<comment type="caution">
    <text evidence="10">The sequence shown here is derived from an EMBL/GenBank/DDBJ whole genome shotgun (WGS) entry which is preliminary data.</text>
</comment>
<dbReference type="InterPro" id="IPR005046">
    <property type="entry name" value="DUF285"/>
</dbReference>
<keyword evidence="11" id="KW-1185">Reference proteome</keyword>
<evidence type="ECO:0000256" key="9">
    <source>
        <dbReference type="SAM" id="Phobius"/>
    </source>
</evidence>
<keyword evidence="9" id="KW-0812">Transmembrane</keyword>
<dbReference type="InterPro" id="IPR006970">
    <property type="entry name" value="PT"/>
</dbReference>
<comment type="function">
    <text evidence="7">Essential sporozoite protein. In the mosquito vector, required for sporozoite development in the oocyst, migration through the vector hemolymph and entry into the vector salivary glands. In the vertebrate host, required for sporozoite migration through the host dermis and infection of host hepatocytes. Binds to highly sulfated heparan sulfate proteoglycans (HSPGs) on the surface of host hepatocytes.</text>
</comment>
<dbReference type="InterPro" id="IPR011889">
    <property type="entry name" value="Liste_lipo_26"/>
</dbReference>
<feature type="compositionally biased region" description="Low complexity" evidence="8">
    <location>
        <begin position="765"/>
        <end position="775"/>
    </location>
</feature>
<keyword evidence="9" id="KW-0472">Membrane</keyword>
<comment type="function">
    <text evidence="6">In the vertebrate host, binds to highly sulfated heparan sulfate proteoglycans (HSPGs) on the surface of host hepatocytes and is required for sporozoite invasion of the host hepatocytes.</text>
</comment>
<dbReference type="NCBIfam" id="TIGR02167">
    <property type="entry name" value="Liste_lipo_26"/>
    <property type="match status" value="6"/>
</dbReference>
<evidence type="ECO:0000256" key="8">
    <source>
        <dbReference type="SAM" id="MobiDB-lite"/>
    </source>
</evidence>
<feature type="compositionally biased region" description="Polar residues" evidence="8">
    <location>
        <begin position="906"/>
        <end position="917"/>
    </location>
</feature>
<keyword evidence="9" id="KW-1133">Transmembrane helix</keyword>
<feature type="compositionally biased region" description="Polar residues" evidence="8">
    <location>
        <begin position="776"/>
        <end position="802"/>
    </location>
</feature>
<feature type="region of interest" description="Disordered" evidence="8">
    <location>
        <begin position="765"/>
        <end position="917"/>
    </location>
</feature>
<evidence type="ECO:0000256" key="1">
    <source>
        <dbReference type="ARBA" id="ARBA00006241"/>
    </source>
</evidence>
<feature type="compositionally biased region" description="Basic and acidic residues" evidence="8">
    <location>
        <begin position="136"/>
        <end position="149"/>
    </location>
</feature>